<keyword evidence="1" id="KW-0732">Signal</keyword>
<reference evidence="2" key="1">
    <citation type="submission" date="2021-09" db="EMBL/GenBank/DDBJ databases">
        <title>First case of bloodstream infection caused by Mixta hanseatica sp. nov., a member of the Erwiniaceae family.</title>
        <authorList>
            <person name="Both A."/>
            <person name="Huang J."/>
            <person name="Wenzel P."/>
            <person name="Aepfelbacher M."/>
            <person name="Rohde H."/>
            <person name="Christner M."/>
            <person name="Hentschke M."/>
        </authorList>
    </citation>
    <scope>NUCLEOTIDE SEQUENCE</scope>
    <source>
        <strain evidence="2">X22927</strain>
    </source>
</reference>
<sequence length="127" mass="13954">MIRVALLLLVTSSSAHAMSLEEDLAKATYFSWGNDGFIAQQSEGKRLYEKILASENNEDIFLKIINSASATNESKLYAVCGLSTIDKKWLGEVAIAKGPVTVLQGDVLRKEDFATQLAKIKEKGCER</sequence>
<organism evidence="2 3">
    <name type="scientific">Mixta hanseatica</name>
    <dbReference type="NCBI Taxonomy" id="2872648"/>
    <lineage>
        <taxon>Bacteria</taxon>
        <taxon>Pseudomonadati</taxon>
        <taxon>Pseudomonadota</taxon>
        <taxon>Gammaproteobacteria</taxon>
        <taxon>Enterobacterales</taxon>
        <taxon>Erwiniaceae</taxon>
        <taxon>Mixta</taxon>
    </lineage>
</organism>
<dbReference type="NCBIfam" id="NF041432">
    <property type="entry name" value="MchS3"/>
    <property type="match status" value="1"/>
</dbReference>
<name>A0ABY4R9L1_9GAMM</name>
<protein>
    <submittedName>
        <fullName evidence="2">Uncharacterized protein</fullName>
    </submittedName>
</protein>
<dbReference type="EMBL" id="CP082904">
    <property type="protein sequence ID" value="UQY43501.1"/>
    <property type="molecule type" value="Genomic_DNA"/>
</dbReference>
<dbReference type="Proteomes" id="UP001056635">
    <property type="component" value="Chromosome"/>
</dbReference>
<evidence type="ECO:0000256" key="1">
    <source>
        <dbReference type="SAM" id="SignalP"/>
    </source>
</evidence>
<keyword evidence="3" id="KW-1185">Reference proteome</keyword>
<accession>A0ABY4R9L1</accession>
<dbReference type="RefSeq" id="WP_249892168.1">
    <property type="nucleotide sequence ID" value="NZ_CP082904.1"/>
</dbReference>
<gene>
    <name evidence="2" type="ORF">K6958_16755</name>
</gene>
<feature type="signal peptide" evidence="1">
    <location>
        <begin position="1"/>
        <end position="17"/>
    </location>
</feature>
<evidence type="ECO:0000313" key="3">
    <source>
        <dbReference type="Proteomes" id="UP001056635"/>
    </source>
</evidence>
<proteinExistence type="predicted"/>
<feature type="chain" id="PRO_5045582660" evidence="1">
    <location>
        <begin position="18"/>
        <end position="127"/>
    </location>
</feature>
<evidence type="ECO:0000313" key="2">
    <source>
        <dbReference type="EMBL" id="UQY43501.1"/>
    </source>
</evidence>